<evidence type="ECO:0000256" key="6">
    <source>
        <dbReference type="SAM" id="Phobius"/>
    </source>
</evidence>
<dbReference type="PANTHER" id="PTHR36982:SF1">
    <property type="entry name" value="SMALL INTEGRAL MEMBRANE PROTEIN 18"/>
    <property type="match status" value="1"/>
</dbReference>
<keyword evidence="4 6" id="KW-0472">Membrane</keyword>
<keyword evidence="3 6" id="KW-1133">Transmembrane helix</keyword>
<dbReference type="Pfam" id="PF15831">
    <property type="entry name" value="SMIM5_18_22"/>
    <property type="match status" value="1"/>
</dbReference>
<dbReference type="GeneID" id="105007435"/>
<feature type="region of interest" description="Disordered" evidence="5">
    <location>
        <begin position="147"/>
        <end position="169"/>
    </location>
</feature>
<evidence type="ECO:0000313" key="8">
    <source>
        <dbReference type="Proteomes" id="UP000265140"/>
    </source>
</evidence>
<feature type="region of interest" description="Disordered" evidence="5">
    <location>
        <begin position="1"/>
        <end position="63"/>
    </location>
</feature>
<feature type="compositionally biased region" description="Polar residues" evidence="5">
    <location>
        <begin position="1"/>
        <end position="11"/>
    </location>
</feature>
<name>A0AAY5L2Q2_ESOLU</name>
<comment type="subcellular location">
    <subcellularLocation>
        <location evidence="1">Membrane</location>
        <topology evidence="1">Single-pass membrane protein</topology>
    </subcellularLocation>
</comment>
<dbReference type="Proteomes" id="UP000265140">
    <property type="component" value="Chromosome 25"/>
</dbReference>
<reference evidence="7 8" key="1">
    <citation type="submission" date="2020-02" db="EMBL/GenBank/DDBJ databases">
        <title>Esox lucius (northern pike) genome, fEsoLuc1, primary haplotype.</title>
        <authorList>
            <person name="Myers G."/>
            <person name="Karagic N."/>
            <person name="Meyer A."/>
            <person name="Pippel M."/>
            <person name="Reichard M."/>
            <person name="Winkler S."/>
            <person name="Tracey A."/>
            <person name="Sims Y."/>
            <person name="Howe K."/>
            <person name="Rhie A."/>
            <person name="Formenti G."/>
            <person name="Durbin R."/>
            <person name="Fedrigo O."/>
            <person name="Jarvis E.D."/>
        </authorList>
    </citation>
    <scope>NUCLEOTIDE SEQUENCE [LARGE SCALE GENOMIC DNA]</scope>
</reference>
<dbReference type="InterPro" id="IPR053081">
    <property type="entry name" value="SIM_Modulators"/>
</dbReference>
<reference evidence="7" key="2">
    <citation type="submission" date="2025-08" db="UniProtKB">
        <authorList>
            <consortium name="Ensembl"/>
        </authorList>
    </citation>
    <scope>IDENTIFICATION</scope>
</reference>
<dbReference type="AlphaFoldDB" id="A0AAY5L2Q2"/>
<keyword evidence="2 6" id="KW-0812">Transmembrane</keyword>
<protein>
    <submittedName>
        <fullName evidence="7">Small integral membrane protein 18</fullName>
    </submittedName>
</protein>
<evidence type="ECO:0000256" key="4">
    <source>
        <dbReference type="ARBA" id="ARBA00023136"/>
    </source>
</evidence>
<dbReference type="CDD" id="cd20255">
    <property type="entry name" value="CASIMO1_SMIM22"/>
    <property type="match status" value="1"/>
</dbReference>
<evidence type="ECO:0000313" key="7">
    <source>
        <dbReference type="Ensembl" id="ENSELUP00000094835.1"/>
    </source>
</evidence>
<proteinExistence type="predicted"/>
<dbReference type="GeneTree" id="ENSGT00410000029064"/>
<evidence type="ECO:0000256" key="3">
    <source>
        <dbReference type="ARBA" id="ARBA00022989"/>
    </source>
</evidence>
<evidence type="ECO:0000256" key="1">
    <source>
        <dbReference type="ARBA" id="ARBA00004167"/>
    </source>
</evidence>
<dbReference type="InterPro" id="IPR031671">
    <property type="entry name" value="SMIM5/18/22"/>
</dbReference>
<feature type="compositionally biased region" description="Polar residues" evidence="5">
    <location>
        <begin position="151"/>
        <end position="169"/>
    </location>
</feature>
<sequence>MEERQGVSNVMSRAARSGREEGGGGEEQWQREGTAGEEDIGREEHQSREVKKKTGHHLYPASSSQTMASLNASTLHPWYSDAAPLSRVSLQVQEVFPFHDGWNVACFVILLLFILTVVSLAALAFLYELLDCGCCVKGKTHRDLMGEGQGPFQNTEKTHSPMGSNSEVV</sequence>
<evidence type="ECO:0000256" key="5">
    <source>
        <dbReference type="SAM" id="MobiDB-lite"/>
    </source>
</evidence>
<dbReference type="PANTHER" id="PTHR36982">
    <property type="entry name" value="CLCA DOMAIN-CONTAINING PROTEIN"/>
    <property type="match status" value="1"/>
</dbReference>
<dbReference type="RefSeq" id="XP_010864672.2">
    <property type="nucleotide sequence ID" value="XM_010866370.3"/>
</dbReference>
<keyword evidence="8" id="KW-1185">Reference proteome</keyword>
<accession>A0AAY5L2Q2</accession>
<feature type="transmembrane region" description="Helical" evidence="6">
    <location>
        <begin position="104"/>
        <end position="127"/>
    </location>
</feature>
<reference evidence="7" key="3">
    <citation type="submission" date="2025-09" db="UniProtKB">
        <authorList>
            <consortium name="Ensembl"/>
        </authorList>
    </citation>
    <scope>IDENTIFICATION</scope>
</reference>
<evidence type="ECO:0000256" key="2">
    <source>
        <dbReference type="ARBA" id="ARBA00022692"/>
    </source>
</evidence>
<dbReference type="Ensembl" id="ENSELUT00000089103.1">
    <property type="protein sequence ID" value="ENSELUP00000094835.1"/>
    <property type="gene ID" value="ENSELUG00000036217.1"/>
</dbReference>
<dbReference type="GO" id="GO:0016020">
    <property type="term" value="C:membrane"/>
    <property type="evidence" value="ECO:0007669"/>
    <property type="project" value="UniProtKB-SubCell"/>
</dbReference>
<organism evidence="7 8">
    <name type="scientific">Esox lucius</name>
    <name type="common">Northern pike</name>
    <dbReference type="NCBI Taxonomy" id="8010"/>
    <lineage>
        <taxon>Eukaryota</taxon>
        <taxon>Metazoa</taxon>
        <taxon>Chordata</taxon>
        <taxon>Craniata</taxon>
        <taxon>Vertebrata</taxon>
        <taxon>Euteleostomi</taxon>
        <taxon>Actinopterygii</taxon>
        <taxon>Neopterygii</taxon>
        <taxon>Teleostei</taxon>
        <taxon>Protacanthopterygii</taxon>
        <taxon>Esociformes</taxon>
        <taxon>Esocidae</taxon>
        <taxon>Esox</taxon>
    </lineage>
</organism>